<accession>A0A3S1BSD0</accession>
<protein>
    <submittedName>
        <fullName evidence="3">Uncharacterized protein</fullName>
    </submittedName>
</protein>
<comment type="caution">
    <text evidence="3">The sequence shown here is derived from an EMBL/GenBank/DDBJ whole genome shotgun (WGS) entry which is preliminary data.</text>
</comment>
<sequence length="535" mass="59170">MAAQPDLEAAGEFDPDDASGRESMYSPASSYSTYSREVKYIFEPQCTEEESQDEYPDYSHIGPRTAVTKQQNSQHHHHHHQQQSHNGNSNSNNHFISHTPRTLSAVSSHFSDGGGAGNKENRTPNGQFHHHGRLGNHIHELPVTDEDSIFEESPSPSGSQAFQYNFYKHHYNNSYVDSTSGDPYHENQLCSPRGRSSFDRGPISPGMEEALYSSTSTFSGCKPNNFRSSPRKNSTMSDHSYFSAAAAAAASRGGVSLTDCRSPPNRNSYGNPAVPHHRGHLFVVSPYGNQQQQQNYTTYSKQAHPAPHRSSFNSNAGYYNTGNRAGAYSQQQRTDKPAPSAASRDRLSGADTRHERVFPLQNSHQSSHQQHYPQQVPHHPQPHSVDESNSHYQQSRLLHPPYPQPPRYDYQAHRRRKTWSPQIVKMGPLAASSSALADSTLVSEGSTSYNISNGGGSDHRPFYSNDSLLDYLAAEDGSRARVEQRKAQSLSEDLDVTPPRLAPISGVLAQVSGLSLSVTVVLFQTIVFCLSLVIV</sequence>
<feature type="compositionally biased region" description="Basic and acidic residues" evidence="1">
    <location>
        <begin position="343"/>
        <end position="357"/>
    </location>
</feature>
<feature type="region of interest" description="Disordered" evidence="1">
    <location>
        <begin position="1"/>
        <end position="34"/>
    </location>
</feature>
<feature type="compositionally biased region" description="Low complexity" evidence="1">
    <location>
        <begin position="363"/>
        <end position="378"/>
    </location>
</feature>
<proteinExistence type="predicted"/>
<dbReference type="AlphaFoldDB" id="A0A3S1BSD0"/>
<feature type="region of interest" description="Disordered" evidence="1">
    <location>
        <begin position="297"/>
        <end position="403"/>
    </location>
</feature>
<name>A0A3S1BSD0_ELYCH</name>
<evidence type="ECO:0000256" key="2">
    <source>
        <dbReference type="SAM" id="Phobius"/>
    </source>
</evidence>
<gene>
    <name evidence="3" type="ORF">EGW08_018439</name>
</gene>
<feature type="compositionally biased region" description="Polar residues" evidence="1">
    <location>
        <begin position="310"/>
        <end position="332"/>
    </location>
</feature>
<evidence type="ECO:0000313" key="4">
    <source>
        <dbReference type="Proteomes" id="UP000271974"/>
    </source>
</evidence>
<keyword evidence="2" id="KW-0812">Transmembrane</keyword>
<feature type="transmembrane region" description="Helical" evidence="2">
    <location>
        <begin position="514"/>
        <end position="534"/>
    </location>
</feature>
<feature type="compositionally biased region" description="Polar residues" evidence="1">
    <location>
        <begin position="95"/>
        <end position="110"/>
    </location>
</feature>
<dbReference type="OrthoDB" id="6152733at2759"/>
<dbReference type="EMBL" id="RQTK01000898">
    <property type="protein sequence ID" value="RUS73800.1"/>
    <property type="molecule type" value="Genomic_DNA"/>
</dbReference>
<feature type="region of interest" description="Disordered" evidence="1">
    <location>
        <begin position="67"/>
        <end position="133"/>
    </location>
</feature>
<keyword evidence="2" id="KW-1133">Transmembrane helix</keyword>
<organism evidence="3 4">
    <name type="scientific">Elysia chlorotica</name>
    <name type="common">Eastern emerald elysia</name>
    <name type="synonym">Sea slug</name>
    <dbReference type="NCBI Taxonomy" id="188477"/>
    <lineage>
        <taxon>Eukaryota</taxon>
        <taxon>Metazoa</taxon>
        <taxon>Spiralia</taxon>
        <taxon>Lophotrochozoa</taxon>
        <taxon>Mollusca</taxon>
        <taxon>Gastropoda</taxon>
        <taxon>Heterobranchia</taxon>
        <taxon>Euthyneura</taxon>
        <taxon>Panpulmonata</taxon>
        <taxon>Sacoglossa</taxon>
        <taxon>Placobranchoidea</taxon>
        <taxon>Plakobranchidae</taxon>
        <taxon>Elysia</taxon>
    </lineage>
</organism>
<evidence type="ECO:0000256" key="1">
    <source>
        <dbReference type="SAM" id="MobiDB-lite"/>
    </source>
</evidence>
<dbReference type="Proteomes" id="UP000271974">
    <property type="component" value="Unassembled WGS sequence"/>
</dbReference>
<evidence type="ECO:0000313" key="3">
    <source>
        <dbReference type="EMBL" id="RUS73800.1"/>
    </source>
</evidence>
<reference evidence="3 4" key="1">
    <citation type="submission" date="2019-01" db="EMBL/GenBank/DDBJ databases">
        <title>A draft genome assembly of the solar-powered sea slug Elysia chlorotica.</title>
        <authorList>
            <person name="Cai H."/>
            <person name="Li Q."/>
            <person name="Fang X."/>
            <person name="Li J."/>
            <person name="Curtis N.E."/>
            <person name="Altenburger A."/>
            <person name="Shibata T."/>
            <person name="Feng M."/>
            <person name="Maeda T."/>
            <person name="Schwartz J.A."/>
            <person name="Shigenobu S."/>
            <person name="Lundholm N."/>
            <person name="Nishiyama T."/>
            <person name="Yang H."/>
            <person name="Hasebe M."/>
            <person name="Li S."/>
            <person name="Pierce S.K."/>
            <person name="Wang J."/>
        </authorList>
    </citation>
    <scope>NUCLEOTIDE SEQUENCE [LARGE SCALE GENOMIC DNA]</scope>
    <source>
        <strain evidence="3">EC2010</strain>
        <tissue evidence="3">Whole organism of an adult</tissue>
    </source>
</reference>
<keyword evidence="2" id="KW-0472">Membrane</keyword>
<keyword evidence="4" id="KW-1185">Reference proteome</keyword>
<feature type="compositionally biased region" description="Low complexity" evidence="1">
    <location>
        <begin position="83"/>
        <end position="94"/>
    </location>
</feature>
<feature type="region of interest" description="Disordered" evidence="1">
    <location>
        <begin position="255"/>
        <end position="277"/>
    </location>
</feature>